<feature type="region of interest" description="Disordered" evidence="1">
    <location>
        <begin position="86"/>
        <end position="110"/>
    </location>
</feature>
<dbReference type="AlphaFoldDB" id="A0A2T3BB90"/>
<evidence type="ECO:0000256" key="1">
    <source>
        <dbReference type="SAM" id="MobiDB-lite"/>
    </source>
</evidence>
<dbReference type="EMBL" id="KZ679007">
    <property type="protein sequence ID" value="PSS25534.1"/>
    <property type="molecule type" value="Genomic_DNA"/>
</dbReference>
<dbReference type="GeneID" id="36574397"/>
<sequence length="110" mass="11197">MLSGSFRSVILAIAFFFVFQTTSGFALPRAFKGRALAERSVPVVARDSAPAYSYVPIPSGYPIPSGLPAPSGLSALPTAATASAPFPLTNGTTTSIPAPTGTGVPKPTGW</sequence>
<name>A0A2T3BB90_AMORE</name>
<dbReference type="Proteomes" id="UP000241818">
    <property type="component" value="Unassembled WGS sequence"/>
</dbReference>
<evidence type="ECO:0000313" key="3">
    <source>
        <dbReference type="Proteomes" id="UP000241818"/>
    </source>
</evidence>
<organism evidence="2 3">
    <name type="scientific">Amorphotheca resinae ATCC 22711</name>
    <dbReference type="NCBI Taxonomy" id="857342"/>
    <lineage>
        <taxon>Eukaryota</taxon>
        <taxon>Fungi</taxon>
        <taxon>Dikarya</taxon>
        <taxon>Ascomycota</taxon>
        <taxon>Pezizomycotina</taxon>
        <taxon>Leotiomycetes</taxon>
        <taxon>Helotiales</taxon>
        <taxon>Amorphothecaceae</taxon>
        <taxon>Amorphotheca</taxon>
    </lineage>
</organism>
<accession>A0A2T3BB90</accession>
<dbReference type="RefSeq" id="XP_024724133.1">
    <property type="nucleotide sequence ID" value="XM_024866316.1"/>
</dbReference>
<keyword evidence="3" id="KW-1185">Reference proteome</keyword>
<reference evidence="2 3" key="1">
    <citation type="journal article" date="2018" name="New Phytol.">
        <title>Comparative genomics and transcriptomics depict ericoid mycorrhizal fungi as versatile saprotrophs and plant mutualists.</title>
        <authorList>
            <person name="Martino E."/>
            <person name="Morin E."/>
            <person name="Grelet G.A."/>
            <person name="Kuo A."/>
            <person name="Kohler A."/>
            <person name="Daghino S."/>
            <person name="Barry K.W."/>
            <person name="Cichocki N."/>
            <person name="Clum A."/>
            <person name="Dockter R.B."/>
            <person name="Hainaut M."/>
            <person name="Kuo R.C."/>
            <person name="LaButti K."/>
            <person name="Lindahl B.D."/>
            <person name="Lindquist E.A."/>
            <person name="Lipzen A."/>
            <person name="Khouja H.R."/>
            <person name="Magnuson J."/>
            <person name="Murat C."/>
            <person name="Ohm R.A."/>
            <person name="Singer S.W."/>
            <person name="Spatafora J.W."/>
            <person name="Wang M."/>
            <person name="Veneault-Fourrey C."/>
            <person name="Henrissat B."/>
            <person name="Grigoriev I.V."/>
            <person name="Martin F.M."/>
            <person name="Perotto S."/>
        </authorList>
    </citation>
    <scope>NUCLEOTIDE SEQUENCE [LARGE SCALE GENOMIC DNA]</scope>
    <source>
        <strain evidence="2 3">ATCC 22711</strain>
    </source>
</reference>
<dbReference type="InParanoid" id="A0A2T3BB90"/>
<gene>
    <name evidence="2" type="ORF">M430DRAFT_33207</name>
</gene>
<evidence type="ECO:0000313" key="2">
    <source>
        <dbReference type="EMBL" id="PSS25534.1"/>
    </source>
</evidence>
<protein>
    <submittedName>
        <fullName evidence="2">Uncharacterized protein</fullName>
    </submittedName>
</protein>
<proteinExistence type="predicted"/>